<name>A0A4U0U769_9PEZI</name>
<feature type="region of interest" description="Disordered" evidence="1">
    <location>
        <begin position="1"/>
        <end position="196"/>
    </location>
</feature>
<comment type="caution">
    <text evidence="2">The sequence shown here is derived from an EMBL/GenBank/DDBJ whole genome shotgun (WGS) entry which is preliminary data.</text>
</comment>
<evidence type="ECO:0000256" key="1">
    <source>
        <dbReference type="SAM" id="MobiDB-lite"/>
    </source>
</evidence>
<evidence type="ECO:0000313" key="3">
    <source>
        <dbReference type="Proteomes" id="UP000308549"/>
    </source>
</evidence>
<reference evidence="2 3" key="1">
    <citation type="submission" date="2017-03" db="EMBL/GenBank/DDBJ databases">
        <title>Genomes of endolithic fungi from Antarctica.</title>
        <authorList>
            <person name="Coleine C."/>
            <person name="Masonjones S."/>
            <person name="Stajich J.E."/>
        </authorList>
    </citation>
    <scope>NUCLEOTIDE SEQUENCE [LARGE SCALE GENOMIC DNA]</scope>
    <source>
        <strain evidence="2 3">CCFEE 6315</strain>
    </source>
</reference>
<feature type="region of interest" description="Disordered" evidence="1">
    <location>
        <begin position="208"/>
        <end position="256"/>
    </location>
</feature>
<evidence type="ECO:0000313" key="2">
    <source>
        <dbReference type="EMBL" id="TKA30462.1"/>
    </source>
</evidence>
<dbReference type="OrthoDB" id="371463at2759"/>
<keyword evidence="3" id="KW-1185">Reference proteome</keyword>
<feature type="compositionally biased region" description="Polar residues" evidence="1">
    <location>
        <begin position="111"/>
        <end position="126"/>
    </location>
</feature>
<gene>
    <name evidence="2" type="ORF">B0A50_02690</name>
</gene>
<feature type="compositionally biased region" description="Polar residues" evidence="1">
    <location>
        <begin position="1"/>
        <end position="22"/>
    </location>
</feature>
<feature type="compositionally biased region" description="Polar residues" evidence="1">
    <location>
        <begin position="171"/>
        <end position="187"/>
    </location>
</feature>
<protein>
    <submittedName>
        <fullName evidence="2">Uncharacterized protein</fullName>
    </submittedName>
</protein>
<dbReference type="AlphaFoldDB" id="A0A4U0U769"/>
<dbReference type="Proteomes" id="UP000308549">
    <property type="component" value="Unassembled WGS sequence"/>
</dbReference>
<sequence length="336" mass="35868">MTNGRSLGARTSASNSSGTSDGISLARTEQKRRTQDITPPASHAGTRRSTLGAGPDPGPFEQVATRWNPNGVEPAFEQASFDRSSRRSSYVPAFSNSPRAVSPEQRRGYSPASTIRNGHMTPQSYRSGARSPVSIIRNGEGTRAESPLRGELTSPNDLVSPMTVQGVPYGQTRSASTTAPNGNAFTNQQEAQQAAHLHQATLAALQGDNSQEGAPPTAPQPSSMKSRPISLKGHRISLQTQIPPPPPVPEEEEEEEEEMDEVITMSPAARKPILSFRKSRSSLALSAFSAVPSANNSQVNLSGTNLTADQHKPYFGQAIDSRDLLASGIENAFSRL</sequence>
<organism evidence="2 3">
    <name type="scientific">Salinomyces thailandicus</name>
    <dbReference type="NCBI Taxonomy" id="706561"/>
    <lineage>
        <taxon>Eukaryota</taxon>
        <taxon>Fungi</taxon>
        <taxon>Dikarya</taxon>
        <taxon>Ascomycota</taxon>
        <taxon>Pezizomycotina</taxon>
        <taxon>Dothideomycetes</taxon>
        <taxon>Dothideomycetidae</taxon>
        <taxon>Mycosphaerellales</taxon>
        <taxon>Teratosphaeriaceae</taxon>
        <taxon>Salinomyces</taxon>
    </lineage>
</organism>
<proteinExistence type="predicted"/>
<accession>A0A4U0U769</accession>
<dbReference type="EMBL" id="NAJL01000011">
    <property type="protein sequence ID" value="TKA30462.1"/>
    <property type="molecule type" value="Genomic_DNA"/>
</dbReference>